<dbReference type="InterPro" id="IPR036291">
    <property type="entry name" value="NAD(P)-bd_dom_sf"/>
</dbReference>
<dbReference type="AlphaFoldDB" id="A0A562PRF2"/>
<evidence type="ECO:0000256" key="2">
    <source>
        <dbReference type="SAM" id="Phobius"/>
    </source>
</evidence>
<dbReference type="Gene3D" id="3.40.50.720">
    <property type="entry name" value="NAD(P)-binding Rossmann-like Domain"/>
    <property type="match status" value="2"/>
</dbReference>
<dbReference type="SUPFAM" id="SSF51735">
    <property type="entry name" value="NAD(P)-binding Rossmann-fold domains"/>
    <property type="match status" value="2"/>
</dbReference>
<keyword evidence="5" id="KW-1185">Reference proteome</keyword>
<keyword evidence="2" id="KW-0812">Transmembrane</keyword>
<organism evidence="4 5">
    <name type="scientific">Pseudomonas duriflava</name>
    <dbReference type="NCBI Taxonomy" id="459528"/>
    <lineage>
        <taxon>Bacteria</taxon>
        <taxon>Pseudomonadati</taxon>
        <taxon>Pseudomonadota</taxon>
        <taxon>Gammaproteobacteria</taxon>
        <taxon>Pseudomonadales</taxon>
        <taxon>Pseudomonadaceae</taxon>
        <taxon>Pseudomonas</taxon>
    </lineage>
</organism>
<dbReference type="InterPro" id="IPR003869">
    <property type="entry name" value="Polysac_CapD-like"/>
</dbReference>
<dbReference type="PANTHER" id="PTHR43318">
    <property type="entry name" value="UDP-N-ACETYLGLUCOSAMINE 4,6-DEHYDRATASE"/>
    <property type="match status" value="1"/>
</dbReference>
<protein>
    <submittedName>
        <fullName evidence="4">FlaA1/EpsC-like NDP-sugar epimerase</fullName>
    </submittedName>
</protein>
<comment type="similarity">
    <text evidence="1">Belongs to the polysaccharide synthase family.</text>
</comment>
<dbReference type="RefSeq" id="WP_145145840.1">
    <property type="nucleotide sequence ID" value="NZ_VLKY01000027.1"/>
</dbReference>
<feature type="transmembrane region" description="Helical" evidence="2">
    <location>
        <begin position="20"/>
        <end position="37"/>
    </location>
</feature>
<accession>A0A562PRF2</accession>
<comment type="caution">
    <text evidence="4">The sequence shown here is derived from an EMBL/GenBank/DDBJ whole genome shotgun (WGS) entry which is preliminary data.</text>
</comment>
<feature type="transmembrane region" description="Helical" evidence="2">
    <location>
        <begin position="49"/>
        <end position="69"/>
    </location>
</feature>
<keyword evidence="2" id="KW-0472">Membrane</keyword>
<reference evidence="4 5" key="1">
    <citation type="journal article" date="2015" name="Stand. Genomic Sci.">
        <title>Genomic Encyclopedia of Bacterial and Archaeal Type Strains, Phase III: the genomes of soil and plant-associated and newly described type strains.</title>
        <authorList>
            <person name="Whitman W.B."/>
            <person name="Woyke T."/>
            <person name="Klenk H.P."/>
            <person name="Zhou Y."/>
            <person name="Lilburn T.G."/>
            <person name="Beck B.J."/>
            <person name="De Vos P."/>
            <person name="Vandamme P."/>
            <person name="Eisen J.A."/>
            <person name="Garrity G."/>
            <person name="Hugenholtz P."/>
            <person name="Kyrpides N.C."/>
        </authorList>
    </citation>
    <scope>NUCLEOTIDE SEQUENCE [LARGE SCALE GENOMIC DNA]</scope>
    <source>
        <strain evidence="4 5">CGMCC 1.6858</strain>
    </source>
</reference>
<feature type="transmembrane region" description="Helical" evidence="2">
    <location>
        <begin position="81"/>
        <end position="103"/>
    </location>
</feature>
<evidence type="ECO:0000256" key="1">
    <source>
        <dbReference type="ARBA" id="ARBA00007430"/>
    </source>
</evidence>
<dbReference type="CDD" id="cd05237">
    <property type="entry name" value="UDP_invert_4-6DH_SDR_e"/>
    <property type="match status" value="1"/>
</dbReference>
<evidence type="ECO:0000313" key="4">
    <source>
        <dbReference type="EMBL" id="TWI47027.1"/>
    </source>
</evidence>
<feature type="transmembrane region" description="Helical" evidence="2">
    <location>
        <begin position="115"/>
        <end position="133"/>
    </location>
</feature>
<dbReference type="Pfam" id="PF02719">
    <property type="entry name" value="Polysacc_synt_2"/>
    <property type="match status" value="1"/>
</dbReference>
<keyword evidence="2" id="KW-1133">Transmembrane helix</keyword>
<feature type="domain" description="Polysaccharide biosynthesis protein CapD-like" evidence="3">
    <location>
        <begin position="294"/>
        <end position="601"/>
    </location>
</feature>
<proteinExistence type="inferred from homology"/>
<dbReference type="PANTHER" id="PTHR43318:SF1">
    <property type="entry name" value="POLYSACCHARIDE BIOSYNTHESIS PROTEIN EPSC-RELATED"/>
    <property type="match status" value="1"/>
</dbReference>
<sequence>MRERLVRLSRRTKRLIQVSVDCVLIWLALWLAFYIRLGSVEMIEPFGGHAWLFIVTPLVSIPLFIRFGMYRAVMRYLGNDALLAIAKAVTLSVLILSLIIYWYRDLPEIVPRSMIFNYWILGLLFVGGLRLALRQYFLGNWYTAVPFIKQQDSLIRVAVYGAGSAGNQLVAALRMGRTMRPVAFIDDDKTIANRVIAGIQVYSPKHIQQMIDVTGAEEILLAVPSASRRRRREILELLKAFPLHVRSVPSVADLANGRVRVEDIQEVDIADLLGRDSVKPKQELFDRCIRGKVVLVTGAGGSIGSELCRQIIGTTPQTLLLFEQSEFNLYSIHAELEQRIQRESLPVILIPILGTIRNGEHLLHVFRTWSVDTIYHAAAYKHVPMVEHNIAEGFLNNVMGTLYAAQAAIQAGVHNFVLISTDKAVRPANIMGGTKRLAEMILQALSREQAPVFLGGESTVHHVNKTRFTMVRFGNVLGSSGSVIPLFRQQIKHGGPVTVTHPNITRFFMTIPEAAQLVIQAGSMGEGGDVFVLDMGEPVRIVELAEKMINLSGMTVRSESNLYGDIEIVFTGLRPGEKLYEELLIGNNVSPTEHPMIMRADESYLPWERYRGALQELLECLYAEDYARLRQLLRETVDGYVPEGEIVDWIHLYQRR</sequence>
<dbReference type="OrthoDB" id="9803111at2"/>
<name>A0A562PRF2_9PSED</name>
<evidence type="ECO:0000313" key="5">
    <source>
        <dbReference type="Proteomes" id="UP000316905"/>
    </source>
</evidence>
<evidence type="ECO:0000259" key="3">
    <source>
        <dbReference type="Pfam" id="PF02719"/>
    </source>
</evidence>
<dbReference type="Pfam" id="PF13727">
    <property type="entry name" value="CoA_binding_3"/>
    <property type="match status" value="1"/>
</dbReference>
<dbReference type="InterPro" id="IPR051203">
    <property type="entry name" value="Polysaccharide_Synthase-Rel"/>
</dbReference>
<dbReference type="EMBL" id="VLKY01000027">
    <property type="protein sequence ID" value="TWI47027.1"/>
    <property type="molecule type" value="Genomic_DNA"/>
</dbReference>
<gene>
    <name evidence="4" type="ORF">IQ22_04410</name>
</gene>
<dbReference type="Proteomes" id="UP000316905">
    <property type="component" value="Unassembled WGS sequence"/>
</dbReference>